<gene>
    <name evidence="2" type="ORF">CEJ86_29850</name>
</gene>
<dbReference type="EMBL" id="NJGD01000025">
    <property type="protein sequence ID" value="PJR10240.1"/>
    <property type="molecule type" value="Genomic_DNA"/>
</dbReference>
<name>A0A2J0YU63_RHIML</name>
<dbReference type="InterPro" id="IPR011010">
    <property type="entry name" value="DNA_brk_join_enz"/>
</dbReference>
<reference evidence="2 3" key="1">
    <citation type="submission" date="2017-06" db="EMBL/GenBank/DDBJ databases">
        <title>Ensifer strains isolated from leguminous trees and herbs display diverse denitrification phenotypes with some acting as strong N2O sinks.</title>
        <authorList>
            <person name="Woliy K."/>
            <person name="Mania D."/>
            <person name="Bakken L.R."/>
            <person name="Frostegard A."/>
        </authorList>
    </citation>
    <scope>NUCLEOTIDE SEQUENCE [LARGE SCALE GENOMIC DNA]</scope>
    <source>
        <strain evidence="2 3">AC50a</strain>
    </source>
</reference>
<keyword evidence="1" id="KW-0233">DNA recombination</keyword>
<evidence type="ECO:0008006" key="4">
    <source>
        <dbReference type="Google" id="ProtNLM"/>
    </source>
</evidence>
<dbReference type="AlphaFoldDB" id="A0A2J0YU63"/>
<proteinExistence type="predicted"/>
<dbReference type="InterPro" id="IPR013762">
    <property type="entry name" value="Integrase-like_cat_sf"/>
</dbReference>
<protein>
    <recommendedName>
        <fullName evidence="4">Integrase</fullName>
    </recommendedName>
</protein>
<organism evidence="2 3">
    <name type="scientific">Rhizobium meliloti</name>
    <name type="common">Ensifer meliloti</name>
    <name type="synonym">Sinorhizobium meliloti</name>
    <dbReference type="NCBI Taxonomy" id="382"/>
    <lineage>
        <taxon>Bacteria</taxon>
        <taxon>Pseudomonadati</taxon>
        <taxon>Pseudomonadota</taxon>
        <taxon>Alphaproteobacteria</taxon>
        <taxon>Hyphomicrobiales</taxon>
        <taxon>Rhizobiaceae</taxon>
        <taxon>Sinorhizobium/Ensifer group</taxon>
        <taxon>Sinorhizobium</taxon>
    </lineage>
</organism>
<evidence type="ECO:0000313" key="3">
    <source>
        <dbReference type="Proteomes" id="UP000231987"/>
    </source>
</evidence>
<dbReference type="GO" id="GO:0015074">
    <property type="term" value="P:DNA integration"/>
    <property type="evidence" value="ECO:0007669"/>
    <property type="project" value="InterPro"/>
</dbReference>
<evidence type="ECO:0000313" key="2">
    <source>
        <dbReference type="EMBL" id="PJR10240.1"/>
    </source>
</evidence>
<sequence>MKAVQFLVSRLYDACFVVIAYLVGARVSEILGLRSGCIERYGSAGGTETFCYLNGRIYKTAIGPGGQPHRWIAPEPVVRAVAVLEQLSVPLRQQMLRDELWLTPAADRDGTGILRSAGLTDRLNGPFASFIGLPLHDGLPWHLSTHQGRKTFARFVGRRDRTGLDALAAHLGHVTRAMTDVGYVGTDHDLTDLIDAEATRDTRAALEDLLTSVNVGGKAGRMIAAHSRFRGRTRDGDVAEYVDYILEETDMRLGRCDWGYCVYRRETASCLGDDRGPNPVFRTQSICATCSNFAVTQRHRPIWAERRKQNAELLAHPMLDGESRALATARAEECDRILGELQQDRKSDDG</sequence>
<evidence type="ECO:0000256" key="1">
    <source>
        <dbReference type="ARBA" id="ARBA00023172"/>
    </source>
</evidence>
<dbReference type="GO" id="GO:0003677">
    <property type="term" value="F:DNA binding"/>
    <property type="evidence" value="ECO:0007669"/>
    <property type="project" value="InterPro"/>
</dbReference>
<dbReference type="Proteomes" id="UP000231987">
    <property type="component" value="Unassembled WGS sequence"/>
</dbReference>
<accession>A0A2J0YU63</accession>
<dbReference type="RefSeq" id="WP_100674641.1">
    <property type="nucleotide sequence ID" value="NZ_NJGD01000025.1"/>
</dbReference>
<comment type="caution">
    <text evidence="2">The sequence shown here is derived from an EMBL/GenBank/DDBJ whole genome shotgun (WGS) entry which is preliminary data.</text>
</comment>
<dbReference type="GO" id="GO:0006310">
    <property type="term" value="P:DNA recombination"/>
    <property type="evidence" value="ECO:0007669"/>
    <property type="project" value="UniProtKB-KW"/>
</dbReference>
<dbReference type="Gene3D" id="1.10.443.10">
    <property type="entry name" value="Intergrase catalytic core"/>
    <property type="match status" value="1"/>
</dbReference>
<dbReference type="SUPFAM" id="SSF56349">
    <property type="entry name" value="DNA breaking-rejoining enzymes"/>
    <property type="match status" value="1"/>
</dbReference>